<protein>
    <recommendedName>
        <fullName evidence="4">Secreted protein</fullName>
    </recommendedName>
</protein>
<feature type="signal peptide" evidence="1">
    <location>
        <begin position="1"/>
        <end position="31"/>
    </location>
</feature>
<dbReference type="RefSeq" id="WP_150211120.1">
    <property type="nucleotide sequence ID" value="NZ_CP029190.1"/>
</dbReference>
<feature type="chain" id="PRO_5024812446" description="Secreted protein" evidence="1">
    <location>
        <begin position="32"/>
        <end position="107"/>
    </location>
</feature>
<dbReference type="EMBL" id="CP029190">
    <property type="protein sequence ID" value="QES51376.1"/>
    <property type="molecule type" value="Genomic_DNA"/>
</dbReference>
<dbReference type="Proteomes" id="UP000325211">
    <property type="component" value="Chromosome"/>
</dbReference>
<reference evidence="2 3" key="1">
    <citation type="submission" date="2018-05" db="EMBL/GenBank/DDBJ databases">
        <title>Streptomyces venezuelae.</title>
        <authorList>
            <person name="Kim W."/>
            <person name="Lee N."/>
            <person name="Cho B.-K."/>
        </authorList>
    </citation>
    <scope>NUCLEOTIDE SEQUENCE [LARGE SCALE GENOMIC DNA]</scope>
    <source>
        <strain evidence="2 3">ATCC 21782</strain>
    </source>
</reference>
<name>A0A5P2D8H8_STRVZ</name>
<proteinExistence type="predicted"/>
<evidence type="ECO:0000313" key="2">
    <source>
        <dbReference type="EMBL" id="QES51376.1"/>
    </source>
</evidence>
<evidence type="ECO:0000313" key="3">
    <source>
        <dbReference type="Proteomes" id="UP000325211"/>
    </source>
</evidence>
<keyword evidence="1" id="KW-0732">Signal</keyword>
<dbReference type="OrthoDB" id="4235118at2"/>
<dbReference type="AlphaFoldDB" id="A0A5P2D8H8"/>
<evidence type="ECO:0000256" key="1">
    <source>
        <dbReference type="SAM" id="SignalP"/>
    </source>
</evidence>
<gene>
    <name evidence="2" type="ORF">DEJ50_29575</name>
</gene>
<organism evidence="2 3">
    <name type="scientific">Streptomyces venezuelae</name>
    <dbReference type="NCBI Taxonomy" id="54571"/>
    <lineage>
        <taxon>Bacteria</taxon>
        <taxon>Bacillati</taxon>
        <taxon>Actinomycetota</taxon>
        <taxon>Actinomycetes</taxon>
        <taxon>Kitasatosporales</taxon>
        <taxon>Streptomycetaceae</taxon>
        <taxon>Streptomyces</taxon>
    </lineage>
</organism>
<accession>A0A5P2D8H8</accession>
<sequence length="107" mass="10846">MNRRTRLTLFTPLAAGVLALAPVALAGSAVAAPLATCSISGVLENGKVHLSGGGFQPGVSAFLSSPTAAGGQFRMGDDGGFVMLNVENAKYTVSQGNERTECSGFVE</sequence>
<evidence type="ECO:0008006" key="4">
    <source>
        <dbReference type="Google" id="ProtNLM"/>
    </source>
</evidence>